<dbReference type="GO" id="GO:0005737">
    <property type="term" value="C:cytoplasm"/>
    <property type="evidence" value="ECO:0007669"/>
    <property type="project" value="TreeGrafter"/>
</dbReference>
<protein>
    <recommendedName>
        <fullName evidence="3">Deoxynucleoside kinase domain-containing protein</fullName>
    </recommendedName>
</protein>
<feature type="domain" description="Deoxynucleoside kinase" evidence="3">
    <location>
        <begin position="10"/>
        <end position="183"/>
    </location>
</feature>
<proteinExistence type="predicted"/>
<dbReference type="GO" id="GO:0019136">
    <property type="term" value="F:deoxynucleoside kinase activity"/>
    <property type="evidence" value="ECO:0007669"/>
    <property type="project" value="InterPro"/>
</dbReference>
<keyword evidence="5" id="KW-1185">Reference proteome</keyword>
<evidence type="ECO:0000313" key="4">
    <source>
        <dbReference type="EMBL" id="GAB55495.1"/>
    </source>
</evidence>
<dbReference type="SUPFAM" id="SSF52540">
    <property type="entry name" value="P-loop containing nucleoside triphosphate hydrolases"/>
    <property type="match status" value="1"/>
</dbReference>
<accession>H5TB18</accession>
<evidence type="ECO:0000313" key="5">
    <source>
        <dbReference type="Proteomes" id="UP000053586"/>
    </source>
</evidence>
<dbReference type="PANTHER" id="PTHR10513:SF35">
    <property type="entry name" value="DEOXYADENOSINE KINASE"/>
    <property type="match status" value="1"/>
</dbReference>
<dbReference type="AlphaFoldDB" id="H5TB18"/>
<dbReference type="PANTHER" id="PTHR10513">
    <property type="entry name" value="DEOXYNUCLEOSIDE KINASE"/>
    <property type="match status" value="1"/>
</dbReference>
<dbReference type="Pfam" id="PF01712">
    <property type="entry name" value="dNK"/>
    <property type="match status" value="1"/>
</dbReference>
<dbReference type="Gene3D" id="3.40.50.300">
    <property type="entry name" value="P-loop containing nucleotide triphosphate hydrolases"/>
    <property type="match status" value="1"/>
</dbReference>
<name>H5TB18_9ALTE</name>
<evidence type="ECO:0000259" key="3">
    <source>
        <dbReference type="Pfam" id="PF01712"/>
    </source>
</evidence>
<dbReference type="eggNOG" id="COG1428">
    <property type="taxonomic scope" value="Bacteria"/>
</dbReference>
<dbReference type="InterPro" id="IPR002624">
    <property type="entry name" value="DCK/DGK"/>
</dbReference>
<evidence type="ECO:0000256" key="1">
    <source>
        <dbReference type="PIRSR" id="PIRSR000705-1"/>
    </source>
</evidence>
<dbReference type="Proteomes" id="UP000053586">
    <property type="component" value="Unassembled WGS sequence"/>
</dbReference>
<dbReference type="InterPro" id="IPR050566">
    <property type="entry name" value="Deoxyribonucleoside_kinase"/>
</dbReference>
<organism evidence="4 5">
    <name type="scientific">Glaciecola punicea ACAM 611</name>
    <dbReference type="NCBI Taxonomy" id="1121923"/>
    <lineage>
        <taxon>Bacteria</taxon>
        <taxon>Pseudomonadati</taxon>
        <taxon>Pseudomonadota</taxon>
        <taxon>Gammaproteobacteria</taxon>
        <taxon>Alteromonadales</taxon>
        <taxon>Alteromonadaceae</taxon>
        <taxon>Glaciecola</taxon>
    </lineage>
</organism>
<feature type="binding site" evidence="2">
    <location>
        <begin position="13"/>
        <end position="21"/>
    </location>
    <ligand>
        <name>ATP</name>
        <dbReference type="ChEBI" id="CHEBI:30616"/>
    </ligand>
</feature>
<keyword evidence="2" id="KW-0067">ATP-binding</keyword>
<feature type="active site" description="Proton acceptor" evidence="1">
    <location>
        <position position="94"/>
    </location>
</feature>
<dbReference type="GO" id="GO:0005524">
    <property type="term" value="F:ATP binding"/>
    <property type="evidence" value="ECO:0007669"/>
    <property type="project" value="UniProtKB-KW"/>
</dbReference>
<dbReference type="OrthoDB" id="9776634at2"/>
<evidence type="ECO:0000256" key="2">
    <source>
        <dbReference type="PIRSR" id="PIRSR000705-3"/>
    </source>
</evidence>
<comment type="caution">
    <text evidence="4">The sequence shown here is derived from an EMBL/GenBank/DDBJ whole genome shotgun (WGS) entry which is preliminary data.</text>
</comment>
<dbReference type="RefSeq" id="WP_006004639.1">
    <property type="nucleotide sequence ID" value="NZ_BAET01000013.1"/>
</dbReference>
<reference evidence="4 5" key="1">
    <citation type="journal article" date="2012" name="J. Bacteriol.">
        <title>Genome sequence of proteorhodopsin-containing sea ice bacterium Glaciecola punicea ACAM 611T.</title>
        <authorList>
            <person name="Qin Q.-L."/>
            <person name="Xie B.-B."/>
            <person name="Shu Y.-L."/>
            <person name="Rong J.-C."/>
            <person name="Zhao D.-L."/>
            <person name="Zhang X.-Y."/>
            <person name="Chen X.-L."/>
            <person name="Zhou B.-C."/>
            <person name="Zhanga Y.-Z."/>
        </authorList>
    </citation>
    <scope>NUCLEOTIDE SEQUENCE [LARGE SCALE GENOMIC DNA]</scope>
    <source>
        <strain evidence="4 5">ACAM 611</strain>
    </source>
</reference>
<feature type="binding site" evidence="2">
    <location>
        <begin position="151"/>
        <end position="155"/>
    </location>
    <ligand>
        <name>ATP</name>
        <dbReference type="ChEBI" id="CHEBI:30616"/>
    </ligand>
</feature>
<sequence length="213" mass="24689">MITQDFHIAAVEGNIGAGKSSLLVKLQTSLNNLQTNGKQWKVLYEEVESDPMFQKLLLDFTQDPKKRINFQRYITQRRAEVCEDLDTHYNYIIERSLFSDLIFCQANLMEACRPDGKDLDYYYDIEDRLTDYPLVSAVVYLRTDPKVCFDRMQSRARSQEEGTPLNYITLLSGMHDVMLPQICAKYNTSLIIHDWTYFGCAESLARRIVSAIT</sequence>
<dbReference type="STRING" id="56804.BAE46_05725"/>
<gene>
    <name evidence="4" type="ORF">GPUN_1371</name>
</gene>
<dbReference type="EMBL" id="BAET01000013">
    <property type="protein sequence ID" value="GAB55495.1"/>
    <property type="molecule type" value="Genomic_DNA"/>
</dbReference>
<dbReference type="InterPro" id="IPR027417">
    <property type="entry name" value="P-loop_NTPase"/>
</dbReference>
<keyword evidence="2" id="KW-0547">Nucleotide-binding</keyword>
<dbReference type="PIRSF" id="PIRSF000705">
    <property type="entry name" value="DNK"/>
    <property type="match status" value="1"/>
</dbReference>
<dbReference type="InterPro" id="IPR031314">
    <property type="entry name" value="DNK_dom"/>
</dbReference>
<reference evidence="4 5" key="2">
    <citation type="journal article" date="2017" name="Antonie Van Leeuwenhoek">
        <title>Rhizobium rhizosphaerae sp. nov., a novel species isolated from rice rhizosphere.</title>
        <authorList>
            <person name="Zhao J.J."/>
            <person name="Zhang J."/>
            <person name="Zhang R.J."/>
            <person name="Zhang C.W."/>
            <person name="Yin H.Q."/>
            <person name="Zhang X.X."/>
        </authorList>
    </citation>
    <scope>NUCLEOTIDE SEQUENCE [LARGE SCALE GENOMIC DNA]</scope>
    <source>
        <strain evidence="4 5">ACAM 611</strain>
    </source>
</reference>